<evidence type="ECO:0000256" key="2">
    <source>
        <dbReference type="ARBA" id="ARBA00022598"/>
    </source>
</evidence>
<dbReference type="SUPFAM" id="SSF52374">
    <property type="entry name" value="Nucleotidylyl transferase"/>
    <property type="match status" value="1"/>
</dbReference>
<dbReference type="GO" id="GO:0006423">
    <property type="term" value="P:cysteinyl-tRNA aminoacylation"/>
    <property type="evidence" value="ECO:0007669"/>
    <property type="project" value="TreeGrafter"/>
</dbReference>
<keyword evidence="3" id="KW-0547">Nucleotide-binding</keyword>
<dbReference type="PANTHER" id="PTHR10890:SF3">
    <property type="entry name" value="CYSTEINE--TRNA LIGASE, CYTOPLASMIC"/>
    <property type="match status" value="1"/>
</dbReference>
<dbReference type="Gene3D" id="3.40.50.620">
    <property type="entry name" value="HUPs"/>
    <property type="match status" value="1"/>
</dbReference>
<dbReference type="Proteomes" id="UP000656042">
    <property type="component" value="Unassembled WGS sequence"/>
</dbReference>
<evidence type="ECO:0000313" key="7">
    <source>
        <dbReference type="Proteomes" id="UP000656042"/>
    </source>
</evidence>
<reference evidence="6" key="1">
    <citation type="journal article" date="2014" name="Int. J. Syst. Evol. Microbiol.">
        <title>Complete genome sequence of Corynebacterium casei LMG S-19264T (=DSM 44701T), isolated from a smear-ripened cheese.</title>
        <authorList>
            <consortium name="US DOE Joint Genome Institute (JGI-PGF)"/>
            <person name="Walter F."/>
            <person name="Albersmeier A."/>
            <person name="Kalinowski J."/>
            <person name="Ruckert C."/>
        </authorList>
    </citation>
    <scope>NUCLEOTIDE SEQUENCE</scope>
    <source>
        <strain evidence="6">CGMCC 4.7299</strain>
    </source>
</reference>
<proteinExistence type="predicted"/>
<dbReference type="EMBL" id="BMMX01000024">
    <property type="protein sequence ID" value="GGL05942.1"/>
    <property type="molecule type" value="Genomic_DNA"/>
</dbReference>
<sequence>MKLYCTKSRDYVEVPHESPVNLYVCGITPYDSMHVGHIAMLLTYDVLIRRLRSLNRPVRMVRNITDVDDPLLPKAQSLDVPYWDLVESEIAQFGADEKALDLVRADAEPRASANIDQIVATIEELLTSGHAYRLDDHIYFSVATDPQFGSLAEHDRDQMIKLSGENGGDPERPGKRDPLDFILWQPARPGEPEYSGTLGIGRPGWHIGCSVMSRRELGSRIDIHGGGADLVYPHHECEISQNRSVDGGSLVQVWLHSGLVGYQGQKMSKSRGNIVLARDVIGRYDARALRLGILAHYHHRHEMEWFDEYLDDATDLLRRLIAASGRSAGPSLTAYAERLAAHLDNDLDFPAAVGELQAAADAMEGGGDDPTAPGVLTEMAALLGVDLSRPVLADGR</sequence>
<keyword evidence="7" id="KW-1185">Reference proteome</keyword>
<dbReference type="InterPro" id="IPR014729">
    <property type="entry name" value="Rossmann-like_a/b/a_fold"/>
</dbReference>
<evidence type="ECO:0000256" key="4">
    <source>
        <dbReference type="ARBA" id="ARBA00022840"/>
    </source>
</evidence>
<protein>
    <submittedName>
        <fullName evidence="6">Cysteine--tRNA ligase</fullName>
    </submittedName>
</protein>
<evidence type="ECO:0000259" key="5">
    <source>
        <dbReference type="Pfam" id="PF01406"/>
    </source>
</evidence>
<dbReference type="InterPro" id="IPR032678">
    <property type="entry name" value="tRNA-synt_1_cat_dom"/>
</dbReference>
<evidence type="ECO:0000256" key="1">
    <source>
        <dbReference type="ARBA" id="ARBA00011245"/>
    </source>
</evidence>
<dbReference type="RefSeq" id="WP_189081287.1">
    <property type="nucleotide sequence ID" value="NZ_BMMX01000024.1"/>
</dbReference>
<dbReference type="Gene3D" id="1.20.120.640">
    <property type="entry name" value="Anticodon-binding domain of a subclass of class I aminoacyl-tRNA synthetases"/>
    <property type="match status" value="1"/>
</dbReference>
<comment type="caution">
    <text evidence="6">The sequence shown here is derived from an EMBL/GenBank/DDBJ whole genome shotgun (WGS) entry which is preliminary data.</text>
</comment>
<accession>A0A8J3C2I8</accession>
<feature type="domain" description="tRNA synthetases class I catalytic" evidence="5">
    <location>
        <begin position="15"/>
        <end position="314"/>
    </location>
</feature>
<name>A0A8J3C2I8_9ACTN</name>
<evidence type="ECO:0000313" key="6">
    <source>
        <dbReference type="EMBL" id="GGL05942.1"/>
    </source>
</evidence>
<dbReference type="GO" id="GO:0004817">
    <property type="term" value="F:cysteine-tRNA ligase activity"/>
    <property type="evidence" value="ECO:0007669"/>
    <property type="project" value="TreeGrafter"/>
</dbReference>
<dbReference type="InterPro" id="IPR024909">
    <property type="entry name" value="Cys-tRNA/MSH_ligase"/>
</dbReference>
<keyword evidence="4" id="KW-0067">ATP-binding</keyword>
<dbReference type="AlphaFoldDB" id="A0A8J3C2I8"/>
<gene>
    <name evidence="6" type="primary">cysS</name>
    <name evidence="6" type="ORF">GCM10012284_45270</name>
</gene>
<keyword evidence="2 6" id="KW-0436">Ligase</keyword>
<reference evidence="6" key="2">
    <citation type="submission" date="2020-09" db="EMBL/GenBank/DDBJ databases">
        <authorList>
            <person name="Sun Q."/>
            <person name="Zhou Y."/>
        </authorList>
    </citation>
    <scope>NUCLEOTIDE SEQUENCE</scope>
    <source>
        <strain evidence="6">CGMCC 4.7299</strain>
    </source>
</reference>
<evidence type="ECO:0000256" key="3">
    <source>
        <dbReference type="ARBA" id="ARBA00022741"/>
    </source>
</evidence>
<dbReference type="GO" id="GO:0005829">
    <property type="term" value="C:cytosol"/>
    <property type="evidence" value="ECO:0007669"/>
    <property type="project" value="TreeGrafter"/>
</dbReference>
<dbReference type="Pfam" id="PF01406">
    <property type="entry name" value="tRNA-synt_1e"/>
    <property type="match status" value="1"/>
</dbReference>
<dbReference type="PRINTS" id="PR00983">
    <property type="entry name" value="TRNASYNTHCYS"/>
</dbReference>
<organism evidence="6 7">
    <name type="scientific">Mangrovihabitans endophyticus</name>
    <dbReference type="NCBI Taxonomy" id="1751298"/>
    <lineage>
        <taxon>Bacteria</taxon>
        <taxon>Bacillati</taxon>
        <taxon>Actinomycetota</taxon>
        <taxon>Actinomycetes</taxon>
        <taxon>Micromonosporales</taxon>
        <taxon>Micromonosporaceae</taxon>
        <taxon>Mangrovihabitans</taxon>
    </lineage>
</organism>
<comment type="subunit">
    <text evidence="1">Monomer.</text>
</comment>
<dbReference type="PANTHER" id="PTHR10890">
    <property type="entry name" value="CYSTEINYL-TRNA SYNTHETASE"/>
    <property type="match status" value="1"/>
</dbReference>
<dbReference type="GO" id="GO:0005524">
    <property type="term" value="F:ATP binding"/>
    <property type="evidence" value="ECO:0007669"/>
    <property type="project" value="UniProtKB-KW"/>
</dbReference>